<gene>
    <name evidence="2" type="ORF">EBM89_09475</name>
</gene>
<keyword evidence="3" id="KW-1185">Reference proteome</keyword>
<comment type="caution">
    <text evidence="2">The sequence shown here is derived from an EMBL/GenBank/DDBJ whole genome shotgun (WGS) entry which is preliminary data.</text>
</comment>
<feature type="transmembrane region" description="Helical" evidence="1">
    <location>
        <begin position="258"/>
        <end position="277"/>
    </location>
</feature>
<dbReference type="GO" id="GO:0140359">
    <property type="term" value="F:ABC-type transporter activity"/>
    <property type="evidence" value="ECO:0007669"/>
    <property type="project" value="InterPro"/>
</dbReference>
<keyword evidence="1" id="KW-0812">Transmembrane</keyword>
<name>A0A3M2JCQ8_9CELL</name>
<feature type="transmembrane region" description="Helical" evidence="1">
    <location>
        <begin position="131"/>
        <end position="157"/>
    </location>
</feature>
<feature type="transmembrane region" description="Helical" evidence="1">
    <location>
        <begin position="177"/>
        <end position="199"/>
    </location>
</feature>
<sequence length="282" mass="29740">MSATATVPTNPSVPSGRAAARVASSDVRVTFPRLVRSEWIKLWSVRSTWWVVPITVIAQAGIAWLIAYFGIDQMEQAGVEVGRFTAGELVGGIQFAQLAICVLAVLTITGEYSTGMIRSTLTAAPTRTPALLAKGLVLLVVAFVTGVVGTVLSWAVTYPVLGETYRVDLADSVNQRIFIGAPLYLTAIALLAFAIGALLRHSAGALATVLGLLLVVEGILSMIPWTFFEKISPYLPMSAGSQLVQTGSPDAVLSAWEGYGVLVAWGVVALAAALVLAKRRDA</sequence>
<dbReference type="EMBL" id="RFFI01000043">
    <property type="protein sequence ID" value="RMI09670.1"/>
    <property type="molecule type" value="Genomic_DNA"/>
</dbReference>
<keyword evidence="1" id="KW-0472">Membrane</keyword>
<evidence type="ECO:0000256" key="1">
    <source>
        <dbReference type="SAM" id="Phobius"/>
    </source>
</evidence>
<dbReference type="RefSeq" id="WP_122149189.1">
    <property type="nucleotide sequence ID" value="NZ_RFFI01000043.1"/>
</dbReference>
<accession>A0A3M2JCQ8</accession>
<keyword evidence="1" id="KW-1133">Transmembrane helix</keyword>
<proteinExistence type="predicted"/>
<dbReference type="Pfam" id="PF12679">
    <property type="entry name" value="ABC2_membrane_2"/>
    <property type="match status" value="1"/>
</dbReference>
<dbReference type="OrthoDB" id="3297477at2"/>
<feature type="transmembrane region" description="Helical" evidence="1">
    <location>
        <begin position="91"/>
        <end position="110"/>
    </location>
</feature>
<dbReference type="Proteomes" id="UP000269289">
    <property type="component" value="Unassembled WGS sequence"/>
</dbReference>
<evidence type="ECO:0000313" key="3">
    <source>
        <dbReference type="Proteomes" id="UP000269289"/>
    </source>
</evidence>
<protein>
    <submittedName>
        <fullName evidence="2">ABC transporter permease</fullName>
    </submittedName>
</protein>
<evidence type="ECO:0000313" key="2">
    <source>
        <dbReference type="EMBL" id="RMI09670.1"/>
    </source>
</evidence>
<dbReference type="PANTHER" id="PTHR37305:SF1">
    <property type="entry name" value="MEMBRANE PROTEIN"/>
    <property type="match status" value="1"/>
</dbReference>
<feature type="transmembrane region" description="Helical" evidence="1">
    <location>
        <begin position="49"/>
        <end position="71"/>
    </location>
</feature>
<organism evidence="2 3">
    <name type="scientific">Cellulomonas triticagri</name>
    <dbReference type="NCBI Taxonomy" id="2483352"/>
    <lineage>
        <taxon>Bacteria</taxon>
        <taxon>Bacillati</taxon>
        <taxon>Actinomycetota</taxon>
        <taxon>Actinomycetes</taxon>
        <taxon>Micrococcales</taxon>
        <taxon>Cellulomonadaceae</taxon>
        <taxon>Cellulomonas</taxon>
    </lineage>
</organism>
<dbReference type="PANTHER" id="PTHR37305">
    <property type="entry name" value="INTEGRAL MEMBRANE PROTEIN-RELATED"/>
    <property type="match status" value="1"/>
</dbReference>
<dbReference type="AlphaFoldDB" id="A0A3M2JCQ8"/>
<dbReference type="GO" id="GO:0005886">
    <property type="term" value="C:plasma membrane"/>
    <property type="evidence" value="ECO:0007669"/>
    <property type="project" value="UniProtKB-SubCell"/>
</dbReference>
<feature type="transmembrane region" description="Helical" evidence="1">
    <location>
        <begin position="206"/>
        <end position="228"/>
    </location>
</feature>
<reference evidence="2 3" key="1">
    <citation type="submission" date="2018-10" db="EMBL/GenBank/DDBJ databases">
        <title>Isolation, diversity and antifungal activity of actinobacteria from wheat.</title>
        <authorList>
            <person name="Han C."/>
        </authorList>
    </citation>
    <scope>NUCLEOTIDE SEQUENCE [LARGE SCALE GENOMIC DNA]</scope>
    <source>
        <strain evidence="2 3">NEAU-YY56</strain>
    </source>
</reference>